<proteinExistence type="predicted"/>
<dbReference type="GO" id="GO:0032259">
    <property type="term" value="P:methylation"/>
    <property type="evidence" value="ECO:0007669"/>
    <property type="project" value="InterPro"/>
</dbReference>
<dbReference type="GO" id="GO:0005739">
    <property type="term" value="C:mitochondrion"/>
    <property type="evidence" value="ECO:0007669"/>
    <property type="project" value="TreeGrafter"/>
</dbReference>
<dbReference type="InterPro" id="IPR003356">
    <property type="entry name" value="DNA_methylase_A-5"/>
</dbReference>
<dbReference type="PANTHER" id="PTHR18895:SF74">
    <property type="entry name" value="MTRF1L RELEASE FACTOR GLUTAMINE METHYLTRANSFERASE"/>
    <property type="match status" value="1"/>
</dbReference>
<protein>
    <recommendedName>
        <fullName evidence="2">DNA methylase adenine-specific domain-containing protein</fullName>
    </recommendedName>
</protein>
<name>A0A8K0J4Q1_9HYPO</name>
<dbReference type="GO" id="GO:0003677">
    <property type="term" value="F:DNA binding"/>
    <property type="evidence" value="ECO:0007669"/>
    <property type="project" value="InterPro"/>
</dbReference>
<reference evidence="3" key="1">
    <citation type="journal article" date="2020" name="bioRxiv">
        <title>Whole genome comparisons of ergot fungi reveals the divergence and evolution of species within the genus Claviceps are the result of varying mechanisms driving genome evolution and host range expansion.</title>
        <authorList>
            <person name="Wyka S.A."/>
            <person name="Mondo S.J."/>
            <person name="Liu M."/>
            <person name="Dettman J."/>
            <person name="Nalam V."/>
            <person name="Broders K.D."/>
        </authorList>
    </citation>
    <scope>NUCLEOTIDE SEQUENCE</scope>
    <source>
        <strain evidence="3">CCC 489</strain>
    </source>
</reference>
<keyword evidence="4" id="KW-1185">Reference proteome</keyword>
<dbReference type="PROSITE" id="PS00092">
    <property type="entry name" value="N6_MTASE"/>
    <property type="match status" value="1"/>
</dbReference>
<evidence type="ECO:0000259" key="2">
    <source>
        <dbReference type="Pfam" id="PF02384"/>
    </source>
</evidence>
<dbReference type="CDD" id="cd02440">
    <property type="entry name" value="AdoMet_MTases"/>
    <property type="match status" value="1"/>
</dbReference>
<dbReference type="Proteomes" id="UP000811619">
    <property type="component" value="Unassembled WGS sequence"/>
</dbReference>
<dbReference type="AlphaFoldDB" id="A0A8K0J4Q1"/>
<accession>A0A8K0J4Q1</accession>
<evidence type="ECO:0000313" key="3">
    <source>
        <dbReference type="EMBL" id="KAG5920342.1"/>
    </source>
</evidence>
<dbReference type="GO" id="GO:0008170">
    <property type="term" value="F:N-methyltransferase activity"/>
    <property type="evidence" value="ECO:0007669"/>
    <property type="project" value="InterPro"/>
</dbReference>
<keyword evidence="1" id="KW-0680">Restriction system</keyword>
<feature type="domain" description="DNA methylase adenine-specific" evidence="2">
    <location>
        <begin position="126"/>
        <end position="232"/>
    </location>
</feature>
<dbReference type="Gene3D" id="1.10.8.10">
    <property type="entry name" value="DNA helicase RuvA subunit, C-terminal domain"/>
    <property type="match status" value="1"/>
</dbReference>
<comment type="caution">
    <text evidence="3">The sequence shown here is derived from an EMBL/GenBank/DDBJ whole genome shotgun (WGS) entry which is preliminary data.</text>
</comment>
<dbReference type="GO" id="GO:0009307">
    <property type="term" value="P:DNA restriction-modification system"/>
    <property type="evidence" value="ECO:0007669"/>
    <property type="project" value="UniProtKB-KW"/>
</dbReference>
<evidence type="ECO:0000256" key="1">
    <source>
        <dbReference type="ARBA" id="ARBA00022747"/>
    </source>
</evidence>
<sequence length="375" mass="42043">MPRLPPSLFRQAKRHCPNLAALVPACRDLQSAKNELRWLAEFARETTPQGHSRAQHRLLKRLCRKRGRGVPLQYILGSQPFGFLDIKCRPGVLIPRPETEAYTLHLIELIKSNIETTEDENNTLRPMTVLDLCTGTGCIPLLVFASLQSSFQRLAVHGVDIAPVAVDLARSNMEHNVNLGRMAPLRPGQTLTFSRGDIFSDADVDLLSADKTCHVLISNPPYISRKVWHFGRGQLGYSVRKYEPRLALVPDAEMTSPAGWRHEDVFYQRLLDISMTVKPGIALFELGGEQQIRRVLSALFRHRIAEVTEVEIWRDWPDGKADDADDADDAGQDTELIVSLGARSQTVPVKGSGHMRCILMRNCWPDRMGEGVTSI</sequence>
<dbReference type="OrthoDB" id="269872at2759"/>
<dbReference type="InterPro" id="IPR002052">
    <property type="entry name" value="DNA_methylase_N6_adenine_CS"/>
</dbReference>
<dbReference type="Gene3D" id="3.40.50.150">
    <property type="entry name" value="Vaccinia Virus protein VP39"/>
    <property type="match status" value="1"/>
</dbReference>
<dbReference type="InterPro" id="IPR050320">
    <property type="entry name" value="N5-glutamine_MTase"/>
</dbReference>
<organism evidence="3 4">
    <name type="scientific">Claviceps africana</name>
    <dbReference type="NCBI Taxonomy" id="83212"/>
    <lineage>
        <taxon>Eukaryota</taxon>
        <taxon>Fungi</taxon>
        <taxon>Dikarya</taxon>
        <taxon>Ascomycota</taxon>
        <taxon>Pezizomycotina</taxon>
        <taxon>Sordariomycetes</taxon>
        <taxon>Hypocreomycetidae</taxon>
        <taxon>Hypocreales</taxon>
        <taxon>Clavicipitaceae</taxon>
        <taxon>Claviceps</taxon>
    </lineage>
</organism>
<dbReference type="EMBL" id="SRPY01000618">
    <property type="protein sequence ID" value="KAG5920342.1"/>
    <property type="molecule type" value="Genomic_DNA"/>
</dbReference>
<dbReference type="InterPro" id="IPR029063">
    <property type="entry name" value="SAM-dependent_MTases_sf"/>
</dbReference>
<dbReference type="PANTHER" id="PTHR18895">
    <property type="entry name" value="HEMK METHYLTRANSFERASE"/>
    <property type="match status" value="1"/>
</dbReference>
<dbReference type="Pfam" id="PF02384">
    <property type="entry name" value="N6_Mtase"/>
    <property type="match status" value="1"/>
</dbReference>
<gene>
    <name evidence="3" type="ORF">E4U42_006232</name>
</gene>
<dbReference type="SUPFAM" id="SSF53335">
    <property type="entry name" value="S-adenosyl-L-methionine-dependent methyltransferases"/>
    <property type="match status" value="1"/>
</dbReference>
<evidence type="ECO:0000313" key="4">
    <source>
        <dbReference type="Proteomes" id="UP000811619"/>
    </source>
</evidence>